<keyword evidence="3" id="KW-1185">Reference proteome</keyword>
<accession>A0ABM7L453</accession>
<reference evidence="2" key="1">
    <citation type="submission" date="2020-05" db="EMBL/GenBank/DDBJ databases">
        <title>Complete genome sequence of Pseudomonas sp. Sm006.</title>
        <authorList>
            <person name="Takeuchi K."/>
            <person name="Someya N."/>
        </authorList>
    </citation>
    <scope>NUCLEOTIDE SEQUENCE</scope>
    <source>
        <strain evidence="2">Sm006</strain>
    </source>
</reference>
<sequence>MALNKEAPEFDVDDELLLLEPGVVMDEGLSEEHESPPSTKSKSSSLKQHKYIDYTRALDATQLYLNEIGFSPS</sequence>
<evidence type="ECO:0000313" key="2">
    <source>
        <dbReference type="EMBL" id="BCD84309.1"/>
    </source>
</evidence>
<organism evidence="2 3">
    <name type="scientific">Pseudomonas solani</name>
    <dbReference type="NCBI Taxonomy" id="2731552"/>
    <lineage>
        <taxon>Bacteria</taxon>
        <taxon>Pseudomonadati</taxon>
        <taxon>Pseudomonadota</taxon>
        <taxon>Gammaproteobacteria</taxon>
        <taxon>Pseudomonadales</taxon>
        <taxon>Pseudomonadaceae</taxon>
        <taxon>Pseudomonas</taxon>
    </lineage>
</organism>
<dbReference type="EMBL" id="AP023081">
    <property type="protein sequence ID" value="BCD84309.1"/>
    <property type="molecule type" value="Genomic_DNA"/>
</dbReference>
<feature type="region of interest" description="Disordered" evidence="1">
    <location>
        <begin position="23"/>
        <end position="47"/>
    </location>
</feature>
<evidence type="ECO:0000313" key="3">
    <source>
        <dbReference type="Proteomes" id="UP001064896"/>
    </source>
</evidence>
<dbReference type="Proteomes" id="UP001064896">
    <property type="component" value="Chromosome"/>
</dbReference>
<proteinExistence type="predicted"/>
<protein>
    <recommendedName>
        <fullName evidence="4">RNA polymerase sigma factor RpoS</fullName>
    </recommendedName>
</protein>
<name>A0ABM7L453_9PSED</name>
<feature type="compositionally biased region" description="Low complexity" evidence="1">
    <location>
        <begin position="36"/>
        <end position="45"/>
    </location>
</feature>
<evidence type="ECO:0000256" key="1">
    <source>
        <dbReference type="SAM" id="MobiDB-lite"/>
    </source>
</evidence>
<evidence type="ECO:0008006" key="4">
    <source>
        <dbReference type="Google" id="ProtNLM"/>
    </source>
</evidence>
<gene>
    <name evidence="2" type="ORF">PSm6_07160</name>
</gene>